<dbReference type="SUPFAM" id="SSF69618">
    <property type="entry name" value="HemD-like"/>
    <property type="match status" value="1"/>
</dbReference>
<dbReference type="GO" id="GO:0005829">
    <property type="term" value="C:cytosol"/>
    <property type="evidence" value="ECO:0007669"/>
    <property type="project" value="TreeGrafter"/>
</dbReference>
<dbReference type="GO" id="GO:0004852">
    <property type="term" value="F:uroporphyrinogen-III synthase activity"/>
    <property type="evidence" value="ECO:0007669"/>
    <property type="project" value="InterPro"/>
</dbReference>
<sequence>MRVILFRTPAEGDTYVPALAAAGYSAISIPALSDTLLPTELEGIIRAGGAEWEAAIITSRRAAEAWVLAAKDYRTGGLGTEGDWSSVPVWSPGPAVQSVFTRSNVPTHLLPRPAPTAVSAAALAPLILASPPRTLSRNRSEEKGGPDRDGGEERERYKPYLILTGDKTLPLLTEALRGAGRVVERVKVYETREDLDLGRAIRNLRGLDEQDTWIALFSPSSASFVLPHFEAAGYALKKEGRIRLLAIGETTESALRAGGWRVDAVAKTPDAPGLVAAIVEADRGHGK</sequence>
<dbReference type="CDD" id="cd06578">
    <property type="entry name" value="HemD"/>
    <property type="match status" value="1"/>
</dbReference>
<evidence type="ECO:0000313" key="4">
    <source>
        <dbReference type="Proteomes" id="UP001233271"/>
    </source>
</evidence>
<feature type="domain" description="Tetrapyrrole biosynthesis uroporphyrinogen III synthase" evidence="2">
    <location>
        <begin position="157"/>
        <end position="276"/>
    </location>
</feature>
<dbReference type="InterPro" id="IPR003754">
    <property type="entry name" value="4pyrrol_synth_uPrphyn_synth"/>
</dbReference>
<proteinExistence type="predicted"/>
<dbReference type="GO" id="GO:0006780">
    <property type="term" value="P:uroporphyrinogen III biosynthetic process"/>
    <property type="evidence" value="ECO:0007669"/>
    <property type="project" value="InterPro"/>
</dbReference>
<dbReference type="KEGG" id="ccac:CcaHIS019_0112350"/>
<name>A0AA48I986_9TREE</name>
<evidence type="ECO:0000256" key="1">
    <source>
        <dbReference type="SAM" id="MobiDB-lite"/>
    </source>
</evidence>
<dbReference type="EMBL" id="AP028212">
    <property type="protein sequence ID" value="BEI88517.1"/>
    <property type="molecule type" value="Genomic_DNA"/>
</dbReference>
<protein>
    <recommendedName>
        <fullName evidence="2">Tetrapyrrole biosynthesis uroporphyrinogen III synthase domain-containing protein</fullName>
    </recommendedName>
</protein>
<dbReference type="InterPro" id="IPR036108">
    <property type="entry name" value="4pyrrol_syn_uPrphyn_synt_sf"/>
</dbReference>
<dbReference type="PANTHER" id="PTHR12390">
    <property type="entry name" value="UROPORPHYRINOGEN III SYNTHASE"/>
    <property type="match status" value="1"/>
</dbReference>
<keyword evidence="4" id="KW-1185">Reference proteome</keyword>
<organism evidence="3 4">
    <name type="scientific">Cutaneotrichosporon cavernicola</name>
    <dbReference type="NCBI Taxonomy" id="279322"/>
    <lineage>
        <taxon>Eukaryota</taxon>
        <taxon>Fungi</taxon>
        <taxon>Dikarya</taxon>
        <taxon>Basidiomycota</taxon>
        <taxon>Agaricomycotina</taxon>
        <taxon>Tremellomycetes</taxon>
        <taxon>Trichosporonales</taxon>
        <taxon>Trichosporonaceae</taxon>
        <taxon>Cutaneotrichosporon</taxon>
    </lineage>
</organism>
<evidence type="ECO:0000313" key="3">
    <source>
        <dbReference type="EMBL" id="BEI88517.1"/>
    </source>
</evidence>
<dbReference type="PANTHER" id="PTHR12390:SF0">
    <property type="entry name" value="UROPORPHYRINOGEN-III SYNTHASE"/>
    <property type="match status" value="1"/>
</dbReference>
<evidence type="ECO:0000259" key="2">
    <source>
        <dbReference type="Pfam" id="PF02602"/>
    </source>
</evidence>
<dbReference type="GeneID" id="85492388"/>
<gene>
    <name evidence="3" type="primary">HEM4</name>
    <name evidence="3" type="ORF">CcaverHIS019_0112350</name>
</gene>
<dbReference type="Gene3D" id="3.40.50.10090">
    <property type="match status" value="2"/>
</dbReference>
<accession>A0AA48I986</accession>
<dbReference type="Pfam" id="PF02602">
    <property type="entry name" value="HEM4"/>
    <property type="match status" value="1"/>
</dbReference>
<feature type="compositionally biased region" description="Basic and acidic residues" evidence="1">
    <location>
        <begin position="138"/>
        <end position="156"/>
    </location>
</feature>
<dbReference type="RefSeq" id="XP_060453783.1">
    <property type="nucleotide sequence ID" value="XM_060596829.1"/>
</dbReference>
<feature type="region of interest" description="Disordered" evidence="1">
    <location>
        <begin position="134"/>
        <end position="156"/>
    </location>
</feature>
<dbReference type="InterPro" id="IPR039793">
    <property type="entry name" value="UROS/Hem4"/>
</dbReference>
<reference evidence="3" key="1">
    <citation type="journal article" date="2023" name="BMC Genomics">
        <title>Chromosome-level genome assemblies of Cutaneotrichosporon spp. (Trichosporonales, Basidiomycota) reveal imbalanced evolution between nucleotide sequences and chromosome synteny.</title>
        <authorList>
            <person name="Kobayashi Y."/>
            <person name="Kayamori A."/>
            <person name="Aoki K."/>
            <person name="Shiwa Y."/>
            <person name="Matsutani M."/>
            <person name="Fujita N."/>
            <person name="Sugita T."/>
            <person name="Iwasaki W."/>
            <person name="Tanaka N."/>
            <person name="Takashima M."/>
        </authorList>
    </citation>
    <scope>NUCLEOTIDE SEQUENCE</scope>
    <source>
        <strain evidence="3">HIS019</strain>
    </source>
</reference>
<dbReference type="Proteomes" id="UP001233271">
    <property type="component" value="Chromosome 1"/>
</dbReference>
<dbReference type="AlphaFoldDB" id="A0AA48I986"/>